<evidence type="ECO:0000313" key="2">
    <source>
        <dbReference type="EMBL" id="PGH58749.1"/>
    </source>
</evidence>
<protein>
    <submittedName>
        <fullName evidence="2">MarR family transcriptional regulator</fullName>
    </submittedName>
</protein>
<dbReference type="InterPro" id="IPR039422">
    <property type="entry name" value="MarR/SlyA-like"/>
</dbReference>
<dbReference type="PANTHER" id="PTHR33164">
    <property type="entry name" value="TRANSCRIPTIONAL REGULATOR, MARR FAMILY"/>
    <property type="match status" value="1"/>
</dbReference>
<dbReference type="InterPro" id="IPR036388">
    <property type="entry name" value="WH-like_DNA-bd_sf"/>
</dbReference>
<dbReference type="Pfam" id="PF12802">
    <property type="entry name" value="MarR_2"/>
    <property type="match status" value="1"/>
</dbReference>
<dbReference type="OrthoDB" id="9815567at2"/>
<organism evidence="2 3">
    <name type="scientific">Azospirillum palustre</name>
    <dbReference type="NCBI Taxonomy" id="2044885"/>
    <lineage>
        <taxon>Bacteria</taxon>
        <taxon>Pseudomonadati</taxon>
        <taxon>Pseudomonadota</taxon>
        <taxon>Alphaproteobacteria</taxon>
        <taxon>Rhodospirillales</taxon>
        <taxon>Azospirillaceae</taxon>
        <taxon>Azospirillum</taxon>
    </lineage>
</organism>
<accession>A0A2B8BLZ0</accession>
<dbReference type="PRINTS" id="PR00598">
    <property type="entry name" value="HTHMARR"/>
</dbReference>
<evidence type="ECO:0000259" key="1">
    <source>
        <dbReference type="PROSITE" id="PS50995"/>
    </source>
</evidence>
<dbReference type="SMART" id="SM00347">
    <property type="entry name" value="HTH_MARR"/>
    <property type="match status" value="1"/>
</dbReference>
<reference evidence="3" key="1">
    <citation type="submission" date="2017-10" db="EMBL/GenBank/DDBJ databases">
        <authorList>
            <person name="Kravchenko I.K."/>
            <person name="Grouzdev D.S."/>
        </authorList>
    </citation>
    <scope>NUCLEOTIDE SEQUENCE [LARGE SCALE GENOMIC DNA]</scope>
    <source>
        <strain evidence="3">B2</strain>
    </source>
</reference>
<feature type="domain" description="HTH marR-type" evidence="1">
    <location>
        <begin position="1"/>
        <end position="134"/>
    </location>
</feature>
<name>A0A2B8BLZ0_9PROT</name>
<comment type="caution">
    <text evidence="2">The sequence shown here is derived from an EMBL/GenBank/DDBJ whole genome shotgun (WGS) entry which is preliminary data.</text>
</comment>
<sequence>MTDHLGYWMRMVSNHVSFAFARRLEGKEVTVAEWVMMRELQDAGPLAPNRLAGRMGMTRGAISKLADRLVAKALVTRDDDPADGRAHVLALSEAGSLLVPDLARLADENDEAAFACLTAEERAQLDRILRKIAGAHGLKSSPTG</sequence>
<dbReference type="AlphaFoldDB" id="A0A2B8BLZ0"/>
<evidence type="ECO:0000313" key="3">
    <source>
        <dbReference type="Proteomes" id="UP000225379"/>
    </source>
</evidence>
<gene>
    <name evidence="2" type="ORF">CRT60_05070</name>
</gene>
<proteinExistence type="predicted"/>
<keyword evidence="3" id="KW-1185">Reference proteome</keyword>
<dbReference type="InterPro" id="IPR036390">
    <property type="entry name" value="WH_DNA-bd_sf"/>
</dbReference>
<dbReference type="EMBL" id="PDKW01000038">
    <property type="protein sequence ID" value="PGH58749.1"/>
    <property type="molecule type" value="Genomic_DNA"/>
</dbReference>
<dbReference type="Gene3D" id="1.10.10.10">
    <property type="entry name" value="Winged helix-like DNA-binding domain superfamily/Winged helix DNA-binding domain"/>
    <property type="match status" value="1"/>
</dbReference>
<dbReference type="InterPro" id="IPR000835">
    <property type="entry name" value="HTH_MarR-typ"/>
</dbReference>
<dbReference type="PROSITE" id="PS50995">
    <property type="entry name" value="HTH_MARR_2"/>
    <property type="match status" value="1"/>
</dbReference>
<dbReference type="GO" id="GO:0003700">
    <property type="term" value="F:DNA-binding transcription factor activity"/>
    <property type="evidence" value="ECO:0007669"/>
    <property type="project" value="InterPro"/>
</dbReference>
<dbReference type="GO" id="GO:0006950">
    <property type="term" value="P:response to stress"/>
    <property type="evidence" value="ECO:0007669"/>
    <property type="project" value="TreeGrafter"/>
</dbReference>
<dbReference type="PANTHER" id="PTHR33164:SF43">
    <property type="entry name" value="HTH-TYPE TRANSCRIPTIONAL REPRESSOR YETL"/>
    <property type="match status" value="1"/>
</dbReference>
<dbReference type="Proteomes" id="UP000225379">
    <property type="component" value="Unassembled WGS sequence"/>
</dbReference>
<dbReference type="SUPFAM" id="SSF46785">
    <property type="entry name" value="Winged helix' DNA-binding domain"/>
    <property type="match status" value="1"/>
</dbReference>